<keyword evidence="4" id="KW-1185">Reference proteome</keyword>
<evidence type="ECO:0000256" key="1">
    <source>
        <dbReference type="SAM" id="Coils"/>
    </source>
</evidence>
<feature type="region of interest" description="Disordered" evidence="2">
    <location>
        <begin position="19"/>
        <end position="87"/>
    </location>
</feature>
<dbReference type="EMBL" id="CANTUO010000003">
    <property type="protein sequence ID" value="CAI5758617.1"/>
    <property type="molecule type" value="Genomic_DNA"/>
</dbReference>
<keyword evidence="1" id="KW-0175">Coiled coil</keyword>
<protein>
    <recommendedName>
        <fullName evidence="5">Autophagy-related protein 28</fullName>
    </recommendedName>
</protein>
<feature type="compositionally biased region" description="Acidic residues" evidence="2">
    <location>
        <begin position="49"/>
        <end position="61"/>
    </location>
</feature>
<evidence type="ECO:0000313" key="4">
    <source>
        <dbReference type="Proteomes" id="UP001152885"/>
    </source>
</evidence>
<organism evidence="3 4">
    <name type="scientific">Candida verbasci</name>
    <dbReference type="NCBI Taxonomy" id="1227364"/>
    <lineage>
        <taxon>Eukaryota</taxon>
        <taxon>Fungi</taxon>
        <taxon>Dikarya</taxon>
        <taxon>Ascomycota</taxon>
        <taxon>Saccharomycotina</taxon>
        <taxon>Pichiomycetes</taxon>
        <taxon>Debaryomycetaceae</taxon>
        <taxon>Candida/Lodderomyces clade</taxon>
        <taxon>Candida</taxon>
    </lineage>
</organism>
<evidence type="ECO:0000313" key="3">
    <source>
        <dbReference type="EMBL" id="CAI5758617.1"/>
    </source>
</evidence>
<name>A0A9W4TXB3_9ASCO</name>
<evidence type="ECO:0000256" key="2">
    <source>
        <dbReference type="SAM" id="MobiDB-lite"/>
    </source>
</evidence>
<accession>A0A9W4TXB3</accession>
<reference evidence="3" key="1">
    <citation type="submission" date="2022-12" db="EMBL/GenBank/DDBJ databases">
        <authorList>
            <person name="Brejova B."/>
        </authorList>
    </citation>
    <scope>NUCLEOTIDE SEQUENCE</scope>
</reference>
<proteinExistence type="predicted"/>
<sequence length="602" mass="68510">MSSNSNGFDSINLASTIQSGLTRRPQVHSIVPASTSEEEDEENNKYEDDLLEEEDEIDPEEFILSNREDNSINSNSQRRTRTPSSLQDTSFLEDSNILKSFDSMKDSILNQDNNKISAIDFNILPNQNNISPIEFLSSKIKQLSEDLESDSKLYEQFLKNGNSVIDKLRNKILFNFNQLSECYLSLNELYSKEKTYSESLLKSFKNWDDVRTNILAKVKLIKSEKSKYGKKMANLLNQSSELDNEIAEVELKLKSLRFKKLLLDKEIEDTSSVLESKTAKYVNTFKELEIRGKEAMTNFLQYNGVPESEISRIVQHEQVNVTFLKNVIATELKPQDSTPSAQIVQDQESKIIGMQPFNPENLIIQQQDLSSMNHDHGPTPYERGFAKGSQNSAQLKSQLNNVLKKLFEKLPNNESPVQNYPKAKVDDYSNTVNEKLDLEPILKFLQSKSDALNDLIVQTSSKSAMYHNFSDVWNNVVSLLTKQEEKLKMVLEDSVVGKVNQEVVNVLNLTLNHLEIFLTQIQDFKNINKEETLQKEQLITLVHNDIDAVKQGLNLISSQSTSSGVNDKFGFKKSFSNIPTFSEPTSQIQKINSNDVANKKIK</sequence>
<evidence type="ECO:0008006" key="5">
    <source>
        <dbReference type="Google" id="ProtNLM"/>
    </source>
</evidence>
<dbReference type="OrthoDB" id="3993941at2759"/>
<comment type="caution">
    <text evidence="3">The sequence shown here is derived from an EMBL/GenBank/DDBJ whole genome shotgun (WGS) entry which is preliminary data.</text>
</comment>
<dbReference type="Proteomes" id="UP001152885">
    <property type="component" value="Unassembled WGS sequence"/>
</dbReference>
<gene>
    <name evidence="3" type="ORF">CANVERA_P3129</name>
</gene>
<feature type="compositionally biased region" description="Polar residues" evidence="2">
    <location>
        <begin position="71"/>
        <end position="87"/>
    </location>
</feature>
<dbReference type="AlphaFoldDB" id="A0A9W4TXB3"/>
<feature type="coiled-coil region" evidence="1">
    <location>
        <begin position="232"/>
        <end position="259"/>
    </location>
</feature>